<dbReference type="EMBL" id="CM046394">
    <property type="protein sequence ID" value="KAI8548995.1"/>
    <property type="molecule type" value="Genomic_DNA"/>
</dbReference>
<name>A0ACC0N740_RHOML</name>
<protein>
    <submittedName>
        <fullName evidence="1">Uncharacterized protein</fullName>
    </submittedName>
</protein>
<gene>
    <name evidence="1" type="ORF">RHMOL_Rhmol07G0316700</name>
</gene>
<evidence type="ECO:0000313" key="1">
    <source>
        <dbReference type="EMBL" id="KAI8548995.1"/>
    </source>
</evidence>
<proteinExistence type="predicted"/>
<organism evidence="1 2">
    <name type="scientific">Rhododendron molle</name>
    <name type="common">Chinese azalea</name>
    <name type="synonym">Azalea mollis</name>
    <dbReference type="NCBI Taxonomy" id="49168"/>
    <lineage>
        <taxon>Eukaryota</taxon>
        <taxon>Viridiplantae</taxon>
        <taxon>Streptophyta</taxon>
        <taxon>Embryophyta</taxon>
        <taxon>Tracheophyta</taxon>
        <taxon>Spermatophyta</taxon>
        <taxon>Magnoliopsida</taxon>
        <taxon>eudicotyledons</taxon>
        <taxon>Gunneridae</taxon>
        <taxon>Pentapetalae</taxon>
        <taxon>asterids</taxon>
        <taxon>Ericales</taxon>
        <taxon>Ericaceae</taxon>
        <taxon>Ericoideae</taxon>
        <taxon>Rhodoreae</taxon>
        <taxon>Rhododendron</taxon>
    </lineage>
</organism>
<keyword evidence="2" id="KW-1185">Reference proteome</keyword>
<evidence type="ECO:0000313" key="2">
    <source>
        <dbReference type="Proteomes" id="UP001062846"/>
    </source>
</evidence>
<reference evidence="1" key="1">
    <citation type="submission" date="2022-02" db="EMBL/GenBank/DDBJ databases">
        <title>Plant Genome Project.</title>
        <authorList>
            <person name="Zhang R.-G."/>
        </authorList>
    </citation>
    <scope>NUCLEOTIDE SEQUENCE</scope>
    <source>
        <strain evidence="1">AT1</strain>
    </source>
</reference>
<comment type="caution">
    <text evidence="1">The sequence shown here is derived from an EMBL/GenBank/DDBJ whole genome shotgun (WGS) entry which is preliminary data.</text>
</comment>
<sequence length="162" mass="17434">MYADPRRQSVVERQKHYEALGSWLFLRLGLIDAGAKFSGGLYSLSQKSAEDEETELLKSASGVNSRESSNSLKALEISVADISKQQKVMFTIQKEMQASLDRLVSPGPRSAPTLLSSTPTDTVDTSTTPADTTTPVADIPSSTTPSSVAPDVEDTPEPIDIF</sequence>
<dbReference type="Proteomes" id="UP001062846">
    <property type="component" value="Chromosome 7"/>
</dbReference>
<accession>A0ACC0N740</accession>